<evidence type="ECO:0000313" key="4">
    <source>
        <dbReference type="EMBL" id="CAG9184697.1"/>
    </source>
</evidence>
<name>A0ABM8XWC2_9BURK</name>
<organism evidence="4 5">
    <name type="scientific">Cupriavidus pampae</name>
    <dbReference type="NCBI Taxonomy" id="659251"/>
    <lineage>
        <taxon>Bacteria</taxon>
        <taxon>Pseudomonadati</taxon>
        <taxon>Pseudomonadota</taxon>
        <taxon>Betaproteobacteria</taxon>
        <taxon>Burkholderiales</taxon>
        <taxon>Burkholderiaceae</taxon>
        <taxon>Cupriavidus</taxon>
    </lineage>
</organism>
<dbReference type="SUPFAM" id="SSF141868">
    <property type="entry name" value="EAL domain-like"/>
    <property type="match status" value="1"/>
</dbReference>
<dbReference type="PANTHER" id="PTHR44757:SF4">
    <property type="entry name" value="DIGUANYLATE CYCLASE DGCE-RELATED"/>
    <property type="match status" value="1"/>
</dbReference>
<dbReference type="RefSeq" id="WP_223994453.1">
    <property type="nucleotide sequence ID" value="NZ_CAJZAG010000013.1"/>
</dbReference>
<sequence>MRHALANQCQRIRLTLQAIGEGVITIDADGRVEYLNPIAEELTGWTLDDACGRPSEVVCRLVDEHNRLSLRRKVRDALAAGTGRFPLGRAILQSRHCLEHRVEAAAAPIHDIDGALVGAVLTLRDVSEQYRLGREMEYRATHDTLTGIINRDEFDRRLNATLAEAHASHMQHALMFIDLDQFKLVNDAVGHAAGDELLRQIVRVIKRSVRATDVIARLGGDEFGVVFSQCSIESAQAIANKICRDIDQFRFQFAGQRFHVGASAGLVPVDERWTTSAALLQAADSACYAAKAEGRNRVHTYLPADEIIEAHREEMQWARRLEAALDRNQFVLYWQRVMPLQMENCLVHAELLLRMVDDNGNLVNPGAFLGVAERFHLATRIDRWVVRTVFSWMHAHRAQLAHVGTVAINLSGLSIGDRDFHRFVNALLETTAFDHHKICFEITETAAIMNLAEASSFIEGMRVHGVRFALDDFGAGAASFGYLRNLDVDYLKIDGQFIRDLSRDRVNQATVRCIRDVANITGQFTVAEFVETEAVEHLLREIGIDYAQGYLRHRPAPLAEIFAPPF</sequence>
<dbReference type="PROSITE" id="PS50887">
    <property type="entry name" value="GGDEF"/>
    <property type="match status" value="1"/>
</dbReference>
<evidence type="ECO:0000313" key="5">
    <source>
        <dbReference type="Proteomes" id="UP000706525"/>
    </source>
</evidence>
<comment type="caution">
    <text evidence="4">The sequence shown here is derived from an EMBL/GenBank/DDBJ whole genome shotgun (WGS) entry which is preliminary data.</text>
</comment>
<dbReference type="Proteomes" id="UP000706525">
    <property type="component" value="Unassembled WGS sequence"/>
</dbReference>
<dbReference type="Gene3D" id="3.20.20.450">
    <property type="entry name" value="EAL domain"/>
    <property type="match status" value="1"/>
</dbReference>
<dbReference type="Gene3D" id="3.30.450.20">
    <property type="entry name" value="PAS domain"/>
    <property type="match status" value="1"/>
</dbReference>
<gene>
    <name evidence="4" type="primary">pdeB</name>
    <name evidence="4" type="ORF">LMG32289_05706</name>
</gene>
<dbReference type="NCBIfam" id="TIGR00254">
    <property type="entry name" value="GGDEF"/>
    <property type="match status" value="1"/>
</dbReference>
<dbReference type="Gene3D" id="3.30.70.270">
    <property type="match status" value="1"/>
</dbReference>
<dbReference type="CDD" id="cd00130">
    <property type="entry name" value="PAS"/>
    <property type="match status" value="1"/>
</dbReference>
<dbReference type="InterPro" id="IPR043128">
    <property type="entry name" value="Rev_trsase/Diguanyl_cyclase"/>
</dbReference>
<dbReference type="SUPFAM" id="SSF55785">
    <property type="entry name" value="PYP-like sensor domain (PAS domain)"/>
    <property type="match status" value="1"/>
</dbReference>
<dbReference type="SUPFAM" id="SSF55073">
    <property type="entry name" value="Nucleotide cyclase"/>
    <property type="match status" value="1"/>
</dbReference>
<dbReference type="SMART" id="SM00052">
    <property type="entry name" value="EAL"/>
    <property type="match status" value="1"/>
</dbReference>
<dbReference type="InterPro" id="IPR029787">
    <property type="entry name" value="Nucleotide_cyclase"/>
</dbReference>
<dbReference type="CDD" id="cd01948">
    <property type="entry name" value="EAL"/>
    <property type="match status" value="1"/>
</dbReference>
<dbReference type="PROSITE" id="PS50112">
    <property type="entry name" value="PAS"/>
    <property type="match status" value="1"/>
</dbReference>
<dbReference type="PROSITE" id="PS50883">
    <property type="entry name" value="EAL"/>
    <property type="match status" value="1"/>
</dbReference>
<dbReference type="InterPro" id="IPR035965">
    <property type="entry name" value="PAS-like_dom_sf"/>
</dbReference>
<evidence type="ECO:0000259" key="2">
    <source>
        <dbReference type="PROSITE" id="PS50883"/>
    </source>
</evidence>
<dbReference type="EC" id="3.1.4.52" evidence="4"/>
<keyword evidence="5" id="KW-1185">Reference proteome</keyword>
<evidence type="ECO:0000259" key="1">
    <source>
        <dbReference type="PROSITE" id="PS50112"/>
    </source>
</evidence>
<dbReference type="InterPro" id="IPR000160">
    <property type="entry name" value="GGDEF_dom"/>
</dbReference>
<dbReference type="Pfam" id="PF08448">
    <property type="entry name" value="PAS_4"/>
    <property type="match status" value="1"/>
</dbReference>
<feature type="domain" description="EAL" evidence="2">
    <location>
        <begin position="314"/>
        <end position="566"/>
    </location>
</feature>
<dbReference type="Pfam" id="PF00563">
    <property type="entry name" value="EAL"/>
    <property type="match status" value="1"/>
</dbReference>
<dbReference type="InterPro" id="IPR013656">
    <property type="entry name" value="PAS_4"/>
</dbReference>
<reference evidence="4 5" key="1">
    <citation type="submission" date="2021-08" db="EMBL/GenBank/DDBJ databases">
        <authorList>
            <person name="Peeters C."/>
        </authorList>
    </citation>
    <scope>NUCLEOTIDE SEQUENCE [LARGE SCALE GENOMIC DNA]</scope>
    <source>
        <strain evidence="4 5">LMG 32289</strain>
    </source>
</reference>
<protein>
    <submittedName>
        <fullName evidence="4">Cyclic di-GMP phosphodiesterase PdeB</fullName>
        <ecNumber evidence="4">3.1.4.52</ecNumber>
    </submittedName>
</protein>
<proteinExistence type="predicted"/>
<dbReference type="NCBIfam" id="TIGR00229">
    <property type="entry name" value="sensory_box"/>
    <property type="match status" value="1"/>
</dbReference>
<evidence type="ECO:0000259" key="3">
    <source>
        <dbReference type="PROSITE" id="PS50887"/>
    </source>
</evidence>
<dbReference type="Pfam" id="PF00990">
    <property type="entry name" value="GGDEF"/>
    <property type="match status" value="1"/>
</dbReference>
<keyword evidence="4" id="KW-0378">Hydrolase</keyword>
<feature type="domain" description="GGDEF" evidence="3">
    <location>
        <begin position="170"/>
        <end position="303"/>
    </location>
</feature>
<dbReference type="GO" id="GO:0071111">
    <property type="term" value="F:cyclic-guanylate-specific phosphodiesterase activity"/>
    <property type="evidence" value="ECO:0007669"/>
    <property type="project" value="UniProtKB-EC"/>
</dbReference>
<dbReference type="InterPro" id="IPR001633">
    <property type="entry name" value="EAL_dom"/>
</dbReference>
<accession>A0ABM8XWC2</accession>
<dbReference type="CDD" id="cd01949">
    <property type="entry name" value="GGDEF"/>
    <property type="match status" value="1"/>
</dbReference>
<dbReference type="EMBL" id="CAJZAG010000013">
    <property type="protein sequence ID" value="CAG9184697.1"/>
    <property type="molecule type" value="Genomic_DNA"/>
</dbReference>
<dbReference type="InterPro" id="IPR000014">
    <property type="entry name" value="PAS"/>
</dbReference>
<dbReference type="SMART" id="SM00091">
    <property type="entry name" value="PAS"/>
    <property type="match status" value="1"/>
</dbReference>
<dbReference type="PANTHER" id="PTHR44757">
    <property type="entry name" value="DIGUANYLATE CYCLASE DGCP"/>
    <property type="match status" value="1"/>
</dbReference>
<dbReference type="InterPro" id="IPR052155">
    <property type="entry name" value="Biofilm_reg_signaling"/>
</dbReference>
<dbReference type="SMART" id="SM00267">
    <property type="entry name" value="GGDEF"/>
    <property type="match status" value="1"/>
</dbReference>
<feature type="domain" description="PAS" evidence="1">
    <location>
        <begin position="8"/>
        <end position="81"/>
    </location>
</feature>
<dbReference type="InterPro" id="IPR035919">
    <property type="entry name" value="EAL_sf"/>
</dbReference>